<dbReference type="GO" id="GO:0006888">
    <property type="term" value="P:endoplasmic reticulum to Golgi vesicle-mediated transport"/>
    <property type="evidence" value="ECO:0007669"/>
    <property type="project" value="TreeGrafter"/>
</dbReference>
<dbReference type="SUPFAM" id="SSF55711">
    <property type="entry name" value="Subdomain of clathrin and coatomer appendage domain"/>
    <property type="match status" value="1"/>
</dbReference>
<keyword evidence="12" id="KW-0968">Cytoplasmic vesicle</keyword>
<evidence type="ECO:0000259" key="13">
    <source>
        <dbReference type="Pfam" id="PF01602"/>
    </source>
</evidence>
<dbReference type="InterPro" id="IPR012295">
    <property type="entry name" value="TBP_dom_sf"/>
</dbReference>
<dbReference type="Pfam" id="PF01602">
    <property type="entry name" value="Adaptin_N"/>
    <property type="match status" value="1"/>
</dbReference>
<organism evidence="16 17">
    <name type="scientific">Echinococcus canadensis</name>
    <dbReference type="NCBI Taxonomy" id="519352"/>
    <lineage>
        <taxon>Eukaryota</taxon>
        <taxon>Metazoa</taxon>
        <taxon>Spiralia</taxon>
        <taxon>Lophotrochozoa</taxon>
        <taxon>Platyhelminthes</taxon>
        <taxon>Cestoda</taxon>
        <taxon>Eucestoda</taxon>
        <taxon>Cyclophyllidea</taxon>
        <taxon>Taeniidae</taxon>
        <taxon>Echinococcus</taxon>
        <taxon>Echinococcus canadensis group</taxon>
    </lineage>
</organism>
<dbReference type="InterPro" id="IPR032154">
    <property type="entry name" value="Coatomer_g_Cpla"/>
</dbReference>
<evidence type="ECO:0000256" key="7">
    <source>
        <dbReference type="ARBA" id="ARBA00022737"/>
    </source>
</evidence>
<dbReference type="PANTHER" id="PTHR10261:SF0">
    <property type="entry name" value="COATOMER SUBUNIT GAMMA-2"/>
    <property type="match status" value="1"/>
</dbReference>
<evidence type="ECO:0000256" key="5">
    <source>
        <dbReference type="ARBA" id="ARBA00022448"/>
    </source>
</evidence>
<evidence type="ECO:0000313" key="17">
    <source>
        <dbReference type="WBParaSite" id="maker-E.canG7_contigs_0235-snap-gene-0.37-mRNA-1"/>
    </source>
</evidence>
<dbReference type="GO" id="GO:0005793">
    <property type="term" value="C:endoplasmic reticulum-Golgi intermediate compartment"/>
    <property type="evidence" value="ECO:0007669"/>
    <property type="project" value="TreeGrafter"/>
</dbReference>
<dbReference type="SUPFAM" id="SSF49348">
    <property type="entry name" value="Clathrin adaptor appendage domain"/>
    <property type="match status" value="1"/>
</dbReference>
<dbReference type="InterPro" id="IPR017106">
    <property type="entry name" value="Coatomer_gsu"/>
</dbReference>
<evidence type="ECO:0000313" key="16">
    <source>
        <dbReference type="Proteomes" id="UP000887562"/>
    </source>
</evidence>
<keyword evidence="9" id="KW-0653">Protein transport</keyword>
<dbReference type="Gene3D" id="1.25.10.10">
    <property type="entry name" value="Leucine-rich Repeat Variant"/>
    <property type="match status" value="1"/>
</dbReference>
<dbReference type="InterPro" id="IPR009028">
    <property type="entry name" value="Coatomer/calthrin_app_sub_C"/>
</dbReference>
<evidence type="ECO:0000256" key="1">
    <source>
        <dbReference type="ARBA" id="ARBA00004255"/>
    </source>
</evidence>
<name>A0A915EUQ4_9CEST</name>
<dbReference type="GO" id="GO:0009306">
    <property type="term" value="P:protein secretion"/>
    <property type="evidence" value="ECO:0007669"/>
    <property type="project" value="TreeGrafter"/>
</dbReference>
<dbReference type="GO" id="GO:0072384">
    <property type="term" value="P:organelle transport along microtubule"/>
    <property type="evidence" value="ECO:0007669"/>
    <property type="project" value="TreeGrafter"/>
</dbReference>
<dbReference type="FunFam" id="1.25.10.10:FF:000071">
    <property type="entry name" value="Coatomer subunit gamma"/>
    <property type="match status" value="1"/>
</dbReference>
<feature type="domain" description="Clathrin/coatomer adaptor adaptin-like N-terminal" evidence="13">
    <location>
        <begin position="93"/>
        <end position="548"/>
    </location>
</feature>
<dbReference type="FunFam" id="2.60.40.1480:FF:000001">
    <property type="entry name" value="Coatomer subunit gamma"/>
    <property type="match status" value="1"/>
</dbReference>
<feature type="domain" description="Coatomer gamma subunit appendage Ig-like subdomain" evidence="14">
    <location>
        <begin position="661"/>
        <end position="803"/>
    </location>
</feature>
<dbReference type="GO" id="GO:0005783">
    <property type="term" value="C:endoplasmic reticulum"/>
    <property type="evidence" value="ECO:0007669"/>
    <property type="project" value="TreeGrafter"/>
</dbReference>
<sequence>MLSLRKDKTEEDDGIGSTYMNVDKSAVLQDVRTALCNIYFSGSPFQCKSTESTKVYSDSHPNFVLTEQGCQIQQARSYDNIFRRHEAIPASKRLRKLLYLVIKELAPYADDVIILTSSLTKDMTGSEASFRAPAIRTLCKITDPTMVQAIERYLKQAVVDKSPAIASAVLASAYHLMQTCPEVVRRWSNEIQGVISGPNIMVQYHALGLLYLIRQNDRLATLKLIQKFLQSPLRSSYAHCAMIRIVARQIEEEGLADNRNMMDFLETSLRHKSEMVIYEAARAIIGLNQLTAKELAPAVNVLQLFCSSHKSSLRYAAVRTLNKIATRHPSAVAFCNHDLENLVSDPNRSIATLAITTLLKTGSENNVDRLLKHICSFMTDITDEFKVVVLESIRMLAAKYPRKYSVLLNFLSGLLRDPAGYEFKKAVVVAMESIIKDNPQAKNLGLLQLCEFIEDCQHEKLTQRALYLLGREGPFLNRPRQFIRFIYNRIILESAAVKCTATTALARFGANCDDLLPSVLVLLERVMLDDDDEVRDRAAFYHYILSSGDRNLMKEYVLNDDIRLNIQALERALLAYTQASEAEQARPFDFTAIPIEEPPSEIASDFATIADSSTVGFFEPTIGASAATIPGAAAGDSAKVGGAVDAAPGSTGGMGTRRQDRFAEELGAVPEIKALGPLFKSSNDFELTDSGTEYVVTCVIHTFLHHIVLQYDVTNTMEDQLLEDVYVDVEVADDEFEVLNRLPIKTLPFNSPAPTYIIVKLPENASLTTSFANTLRFVVKDVNTAGPNDPGITDEYALEELTLPVAVHMQRVMKANFAAAWEEYGDDGEAEETYFLTKFSTLDEMVRELVAHLGMQACERTDQVGSSEKAAHTLLLAGVFRGGVSVLARCKLAKSLPSAGQPAAGINLQITVRSAAPEINQAIADSLMTKQCKLLHTVNDDTVRVVAHMHQRADECEIPASRCKKLPDKEGLGSQEGRRTRSKYPHTFPDYLDRSVLEDFISEMEQASLTDSELSNATELFADMTKIASPENTSLVRSLDHSMRTRVNRYKKFSQRKVDPTLTKVFLPISPLPLKGGVLSKRLLNWGTDMETYTNLPREGAMYANLPFGIVAGNFEVKSMLTPHILPDSIREIDAVRNADIRFGLPQHLPDLRGMNVLEYIMRYCVVQSRLSTLLKGRYQFVQAWQKIVPLELLREHVDKALLQMLPGEEIEEFLKYFEFESGFAMNEEVYVKALALSIRLYGHYLKNFHSSFWMYHVSPLECIDFRHLSRRLVDIKLNPHLEKLLLRLDQIAAEQFHWLKSTTEFASHPTVLDI</sequence>
<comment type="subunit">
    <text evidence="4">Oligomeric complex that consists of at least the alpha, beta, beta', gamma, delta, epsilon and zeta subunits.</text>
</comment>
<dbReference type="Gene3D" id="2.60.40.1480">
    <property type="entry name" value="Coatomer, gamma subunit, appendage domain"/>
    <property type="match status" value="1"/>
</dbReference>
<dbReference type="WBParaSite" id="maker-E.canG7_contigs_0235-snap-gene-0.37-mRNA-1">
    <property type="protein sequence ID" value="maker-E.canG7_contigs_0235-snap-gene-0.37-mRNA-1"/>
    <property type="gene ID" value="EcG7_03772"/>
</dbReference>
<evidence type="ECO:0000256" key="10">
    <source>
        <dbReference type="ARBA" id="ARBA00023034"/>
    </source>
</evidence>
<feature type="domain" description="Coatomer subunit gamma C-terminal" evidence="15">
    <location>
        <begin position="808"/>
        <end position="926"/>
    </location>
</feature>
<dbReference type="GO" id="GO:0006891">
    <property type="term" value="P:intra-Golgi vesicle-mediated transport"/>
    <property type="evidence" value="ECO:0007669"/>
    <property type="project" value="TreeGrafter"/>
</dbReference>
<keyword evidence="16" id="KW-1185">Reference proteome</keyword>
<evidence type="ECO:0000259" key="14">
    <source>
        <dbReference type="Pfam" id="PF08752"/>
    </source>
</evidence>
<accession>A0A915EUQ4</accession>
<dbReference type="Proteomes" id="UP000887562">
    <property type="component" value="Unplaced"/>
</dbReference>
<dbReference type="GO" id="GO:0005198">
    <property type="term" value="F:structural molecule activity"/>
    <property type="evidence" value="ECO:0007669"/>
    <property type="project" value="InterPro"/>
</dbReference>
<dbReference type="InterPro" id="IPR002553">
    <property type="entry name" value="Clathrin/coatomer_adapt-like_N"/>
</dbReference>
<dbReference type="FunFam" id="3.30.310.10:FF:000011">
    <property type="entry name" value="Coatomer subunit gamma"/>
    <property type="match status" value="1"/>
</dbReference>
<dbReference type="GO" id="GO:0030126">
    <property type="term" value="C:COPI vesicle coat"/>
    <property type="evidence" value="ECO:0007669"/>
    <property type="project" value="InterPro"/>
</dbReference>
<evidence type="ECO:0000256" key="12">
    <source>
        <dbReference type="ARBA" id="ARBA00023329"/>
    </source>
</evidence>
<proteinExistence type="inferred from homology"/>
<dbReference type="SUPFAM" id="SSF48371">
    <property type="entry name" value="ARM repeat"/>
    <property type="match status" value="1"/>
</dbReference>
<keyword evidence="5" id="KW-0813">Transport</keyword>
<evidence type="ECO:0000256" key="2">
    <source>
        <dbReference type="ARBA" id="ARBA00004347"/>
    </source>
</evidence>
<dbReference type="InterPro" id="IPR013040">
    <property type="entry name" value="Coatomer_gsu_app_Ig-like_dom"/>
</dbReference>
<comment type="similarity">
    <text evidence="3">Belongs to the COPG family.</text>
</comment>
<evidence type="ECO:0000256" key="6">
    <source>
        <dbReference type="ARBA" id="ARBA00022490"/>
    </source>
</evidence>
<evidence type="ECO:0000256" key="4">
    <source>
        <dbReference type="ARBA" id="ARBA00011775"/>
    </source>
</evidence>
<dbReference type="GO" id="GO:0000139">
    <property type="term" value="C:Golgi membrane"/>
    <property type="evidence" value="ECO:0007669"/>
    <property type="project" value="UniProtKB-SubCell"/>
</dbReference>
<keyword evidence="8" id="KW-0931">ER-Golgi transport</keyword>
<dbReference type="InterPro" id="IPR011989">
    <property type="entry name" value="ARM-like"/>
</dbReference>
<evidence type="ECO:0000256" key="8">
    <source>
        <dbReference type="ARBA" id="ARBA00022892"/>
    </source>
</evidence>
<dbReference type="Pfam" id="PF08752">
    <property type="entry name" value="COP-gamma_platf"/>
    <property type="match status" value="1"/>
</dbReference>
<dbReference type="PANTHER" id="PTHR10261">
    <property type="entry name" value="COATOMER SUBUNIT GAMMA"/>
    <property type="match status" value="1"/>
</dbReference>
<protein>
    <submittedName>
        <fullName evidence="17">Coatomer subunit gamma</fullName>
    </submittedName>
</protein>
<dbReference type="GO" id="GO:0006886">
    <property type="term" value="P:intracellular protein transport"/>
    <property type="evidence" value="ECO:0007669"/>
    <property type="project" value="InterPro"/>
</dbReference>
<keyword evidence="11" id="KW-0472">Membrane</keyword>
<evidence type="ECO:0000256" key="11">
    <source>
        <dbReference type="ARBA" id="ARBA00023136"/>
    </source>
</evidence>
<dbReference type="Gene3D" id="3.30.310.10">
    <property type="entry name" value="TATA-Binding Protein"/>
    <property type="match status" value="1"/>
</dbReference>
<dbReference type="Pfam" id="PF16381">
    <property type="entry name" value="Coatomer_g_Cpla"/>
    <property type="match status" value="1"/>
</dbReference>
<reference evidence="17" key="1">
    <citation type="submission" date="2022-11" db="UniProtKB">
        <authorList>
            <consortium name="WormBaseParasite"/>
        </authorList>
    </citation>
    <scope>IDENTIFICATION</scope>
</reference>
<evidence type="ECO:0000259" key="15">
    <source>
        <dbReference type="Pfam" id="PF16381"/>
    </source>
</evidence>
<keyword evidence="6" id="KW-0963">Cytoplasm</keyword>
<dbReference type="InterPro" id="IPR037067">
    <property type="entry name" value="Coatomer_gsu_app_sf"/>
</dbReference>
<keyword evidence="10" id="KW-0333">Golgi apparatus</keyword>
<evidence type="ECO:0000256" key="9">
    <source>
        <dbReference type="ARBA" id="ARBA00022927"/>
    </source>
</evidence>
<comment type="subcellular location">
    <subcellularLocation>
        <location evidence="2">Cytoplasmic vesicle</location>
        <location evidence="2">COPI-coated vesicle membrane</location>
        <topology evidence="2">Peripheral membrane protein</topology>
        <orientation evidence="2">Cytoplasmic side</orientation>
    </subcellularLocation>
    <subcellularLocation>
        <location evidence="1">Golgi apparatus membrane</location>
        <topology evidence="1">Peripheral membrane protein</topology>
        <orientation evidence="1">Cytoplasmic side</orientation>
    </subcellularLocation>
</comment>
<keyword evidence="7" id="KW-0677">Repeat</keyword>
<evidence type="ECO:0000256" key="3">
    <source>
        <dbReference type="ARBA" id="ARBA00010720"/>
    </source>
</evidence>
<dbReference type="InterPro" id="IPR013041">
    <property type="entry name" value="Clathrin_app_Ig-like_sf"/>
</dbReference>
<dbReference type="InterPro" id="IPR016024">
    <property type="entry name" value="ARM-type_fold"/>
</dbReference>